<dbReference type="AlphaFoldDB" id="A0A7U7EML4"/>
<dbReference type="Proteomes" id="UP000583387">
    <property type="component" value="Unassembled WGS sequence"/>
</dbReference>
<reference evidence="2 3" key="1">
    <citation type="submission" date="2020-08" db="EMBL/GenBank/DDBJ databases">
        <authorList>
            <person name="Criscuolo A."/>
        </authorList>
    </citation>
    <scope>NUCLEOTIDE SEQUENCE [LARGE SCALE GENOMIC DNA]</scope>
    <source>
        <strain evidence="2">CIP111764</strain>
    </source>
</reference>
<organism evidence="2 3">
    <name type="scientific">Zestomonas carbonaria</name>
    <dbReference type="NCBI Taxonomy" id="2762745"/>
    <lineage>
        <taxon>Bacteria</taxon>
        <taxon>Pseudomonadati</taxon>
        <taxon>Pseudomonadota</taxon>
        <taxon>Gammaproteobacteria</taxon>
        <taxon>Pseudomonadales</taxon>
        <taxon>Pseudomonadaceae</taxon>
        <taxon>Zestomonas</taxon>
    </lineage>
</organism>
<name>A0A7U7EML4_9GAMM</name>
<dbReference type="Pfam" id="PF04233">
    <property type="entry name" value="Phage_Mu_F"/>
    <property type="match status" value="1"/>
</dbReference>
<feature type="domain" description="Phage head morphogenesis" evidence="1">
    <location>
        <begin position="55"/>
        <end position="169"/>
    </location>
</feature>
<evidence type="ECO:0000313" key="2">
    <source>
        <dbReference type="EMBL" id="CAD5107227.1"/>
    </source>
</evidence>
<keyword evidence="3" id="KW-1185">Reference proteome</keyword>
<evidence type="ECO:0000313" key="3">
    <source>
        <dbReference type="Proteomes" id="UP000583387"/>
    </source>
</evidence>
<dbReference type="InterPro" id="IPR006528">
    <property type="entry name" value="Phage_head_morphogenesis_dom"/>
</dbReference>
<evidence type="ECO:0000259" key="1">
    <source>
        <dbReference type="Pfam" id="PF04233"/>
    </source>
</evidence>
<sequence>MAAAATYGSLPFAEQIGFLRAKLPSADYWKIRGAAHDQAFVSAGAHRVDLVADLHAIVSRAIAEGMTLAEFRQDYDAVLDNYAWEPDGGRQWRARVIYETNLRTSYAAGRFAQLQQVKTTRPFWVYNHSDAVQHPRELHLLWDGLAIHADNPWWQTHFPPNGYGCCCFVTAYSLDELQRYLGKSGPDEAPGGRMRQIVHKGETVQVPEGIDPGWDYTPGRSVYEQLVQGALDKTLRLPARPAAAMNAQLLANAAVSQALRTNWSTWLDDVAADPVRRGRRVTVGSVSPSTLQALEGAGVVPQAAVISVGDGEILHVLRDAKALATTASGRPKALSLAELAMLPQILAQPQAVLLDVSADTLLYVFAAERREAGKIAVMVNYKLKGEERTNSVRSGSLIDWADVRKDVDAGKLVLLEGAL</sequence>
<protein>
    <recommendedName>
        <fullName evidence="1">Phage head morphogenesis domain-containing protein</fullName>
    </recommendedName>
</protein>
<gene>
    <name evidence="2" type="ORF">PSEWESI4_01498</name>
</gene>
<dbReference type="EMBL" id="CAJFCI010000031">
    <property type="protein sequence ID" value="CAD5107227.1"/>
    <property type="molecule type" value="Genomic_DNA"/>
</dbReference>
<dbReference type="RefSeq" id="WP_187670578.1">
    <property type="nucleotide sequence ID" value="NZ_CAJFCI010000031.1"/>
</dbReference>
<proteinExistence type="predicted"/>
<comment type="caution">
    <text evidence="2">The sequence shown here is derived from an EMBL/GenBank/DDBJ whole genome shotgun (WGS) entry which is preliminary data.</text>
</comment>
<accession>A0A7U7EML4</accession>